<protein>
    <submittedName>
        <fullName evidence="4">WHG domain-containing protein</fullName>
    </submittedName>
</protein>
<dbReference type="Pfam" id="PF13305">
    <property type="entry name" value="TetR_C_33"/>
    <property type="match status" value="1"/>
</dbReference>
<dbReference type="SUPFAM" id="SSF46689">
    <property type="entry name" value="Homeodomain-like"/>
    <property type="match status" value="1"/>
</dbReference>
<evidence type="ECO:0000259" key="3">
    <source>
        <dbReference type="Pfam" id="PF13305"/>
    </source>
</evidence>
<dbReference type="InterPro" id="IPR025996">
    <property type="entry name" value="MT1864/Rv1816-like_C"/>
</dbReference>
<dbReference type="RefSeq" id="WP_240592078.1">
    <property type="nucleotide sequence ID" value="NZ_JAKUDL010000007.1"/>
</dbReference>
<dbReference type="InterPro" id="IPR036271">
    <property type="entry name" value="Tet_transcr_reg_TetR-rel_C_sf"/>
</dbReference>
<name>A0AAJ1F1C3_9GAMM</name>
<evidence type="ECO:0000313" key="5">
    <source>
        <dbReference type="Proteomes" id="UP001297581"/>
    </source>
</evidence>
<evidence type="ECO:0000256" key="2">
    <source>
        <dbReference type="ARBA" id="ARBA00023163"/>
    </source>
</evidence>
<dbReference type="Gene3D" id="1.10.357.10">
    <property type="entry name" value="Tetracycline Repressor, domain 2"/>
    <property type="match status" value="1"/>
</dbReference>
<organism evidence="4 5">
    <name type="scientific">Shewanella zhuhaiensis</name>
    <dbReference type="NCBI Taxonomy" id="2919576"/>
    <lineage>
        <taxon>Bacteria</taxon>
        <taxon>Pseudomonadati</taxon>
        <taxon>Pseudomonadota</taxon>
        <taxon>Gammaproteobacteria</taxon>
        <taxon>Alteromonadales</taxon>
        <taxon>Shewanellaceae</taxon>
        <taxon>Shewanella</taxon>
    </lineage>
</organism>
<evidence type="ECO:0000256" key="1">
    <source>
        <dbReference type="ARBA" id="ARBA00023015"/>
    </source>
</evidence>
<dbReference type="Proteomes" id="UP001297581">
    <property type="component" value="Unassembled WGS sequence"/>
</dbReference>
<dbReference type="AlphaFoldDB" id="A0AAJ1F1C3"/>
<dbReference type="SUPFAM" id="SSF48498">
    <property type="entry name" value="Tetracyclin repressor-like, C-terminal domain"/>
    <property type="match status" value="1"/>
</dbReference>
<reference evidence="4 5" key="1">
    <citation type="submission" date="2022-02" db="EMBL/GenBank/DDBJ databases">
        <title>The genome sequence of Shewanella sp. 3B26.</title>
        <authorList>
            <person name="Du J."/>
        </authorList>
    </citation>
    <scope>NUCLEOTIDE SEQUENCE [LARGE SCALE GENOMIC DNA]</scope>
    <source>
        <strain evidence="4 5">3B26</strain>
    </source>
</reference>
<keyword evidence="2" id="KW-0804">Transcription</keyword>
<comment type="caution">
    <text evidence="4">The sequence shown here is derived from an EMBL/GenBank/DDBJ whole genome shotgun (WGS) entry which is preliminary data.</text>
</comment>
<dbReference type="EMBL" id="JAKUDL010000007">
    <property type="protein sequence ID" value="MCH4295971.1"/>
    <property type="molecule type" value="Genomic_DNA"/>
</dbReference>
<keyword evidence="5" id="KW-1185">Reference proteome</keyword>
<evidence type="ECO:0000313" key="4">
    <source>
        <dbReference type="EMBL" id="MCH4295971.1"/>
    </source>
</evidence>
<accession>A0AAJ1F1C3</accession>
<sequence>MARRQDHSHDEIRLMAIEAVEALLQQQPLSALSLRRVAASIGYAPSTLIKVFGNFHYLLLAVAARQLALLEASFATATKTLAPAEALNAMVNAYGELAAASQSLFSLIFELRMPDEAPLPEAHSALIERVLSHPEACVSALFPSLSAELARSQTRLLWAAIHGLVILSLQDKLFLANQSLSKLLIVQLENQINAIEALTNHHREVNP</sequence>
<feature type="domain" description="HTH-type transcriptional regulator MT1864/Rv1816-like C-terminal" evidence="3">
    <location>
        <begin position="87"/>
        <end position="173"/>
    </location>
</feature>
<dbReference type="InterPro" id="IPR009057">
    <property type="entry name" value="Homeodomain-like_sf"/>
</dbReference>
<gene>
    <name evidence="4" type="ORF">MJ923_16815</name>
</gene>
<keyword evidence="1" id="KW-0805">Transcription regulation</keyword>
<proteinExistence type="predicted"/>